<evidence type="ECO:0000256" key="1">
    <source>
        <dbReference type="ARBA" id="ARBA00004141"/>
    </source>
</evidence>
<feature type="transmembrane region" description="Helical" evidence="5">
    <location>
        <begin position="63"/>
        <end position="82"/>
    </location>
</feature>
<name>A0A2A9CVD9_9ACTN</name>
<evidence type="ECO:0000256" key="3">
    <source>
        <dbReference type="ARBA" id="ARBA00022989"/>
    </source>
</evidence>
<evidence type="ECO:0000313" key="7">
    <source>
        <dbReference type="Proteomes" id="UP000226079"/>
    </source>
</evidence>
<feature type="transmembrane region" description="Helical" evidence="5">
    <location>
        <begin position="341"/>
        <end position="361"/>
    </location>
</feature>
<proteinExistence type="predicted"/>
<dbReference type="Pfam" id="PF02361">
    <property type="entry name" value="CbiQ"/>
    <property type="match status" value="1"/>
</dbReference>
<dbReference type="GO" id="GO:0005886">
    <property type="term" value="C:plasma membrane"/>
    <property type="evidence" value="ECO:0007669"/>
    <property type="project" value="TreeGrafter"/>
</dbReference>
<evidence type="ECO:0000256" key="4">
    <source>
        <dbReference type="ARBA" id="ARBA00023136"/>
    </source>
</evidence>
<feature type="transmembrane region" description="Helical" evidence="5">
    <location>
        <begin position="297"/>
        <end position="316"/>
    </location>
</feature>
<feature type="transmembrane region" description="Helical" evidence="5">
    <location>
        <begin position="257"/>
        <end position="277"/>
    </location>
</feature>
<feature type="transmembrane region" description="Helical" evidence="5">
    <location>
        <begin position="233"/>
        <end position="251"/>
    </location>
</feature>
<evidence type="ECO:0000256" key="2">
    <source>
        <dbReference type="ARBA" id="ARBA00022692"/>
    </source>
</evidence>
<feature type="transmembrane region" description="Helical" evidence="5">
    <location>
        <begin position="12"/>
        <end position="29"/>
    </location>
</feature>
<keyword evidence="2 5" id="KW-0812">Transmembrane</keyword>
<evidence type="ECO:0000313" key="6">
    <source>
        <dbReference type="EMBL" id="PFG17529.1"/>
    </source>
</evidence>
<dbReference type="EMBL" id="PDJC01000001">
    <property type="protein sequence ID" value="PFG17529.1"/>
    <property type="molecule type" value="Genomic_DNA"/>
</dbReference>
<protein>
    <submittedName>
        <fullName evidence="6">Energy-coupling factor transport system permease protein</fullName>
    </submittedName>
</protein>
<keyword evidence="3 5" id="KW-1133">Transmembrane helix</keyword>
<comment type="caution">
    <text evidence="6">The sequence shown here is derived from an EMBL/GenBank/DDBJ whole genome shotgun (WGS) entry which is preliminary data.</text>
</comment>
<feature type="transmembrane region" description="Helical" evidence="5">
    <location>
        <begin position="153"/>
        <end position="172"/>
    </location>
</feature>
<keyword evidence="4 5" id="KW-0472">Membrane</keyword>
<sequence>MAREGTTPLNRVHPWAWWCWAIGIGIAVSGTTNPLLLALIATAIVTVVMLRRSDAPWARSVRAYLLLSAFVIGMRMFFQIVLGSGRGETVIFELPRIPLPEWAAGIQLGGAVTAEALTGTLYDALRLAVMLLAIGAANALANPRQALRSVPAALYEASVAVVIALSVAPQLIESVQRVRRARRLRGDSATNLKALATIAMPVLADAIDRSMALAAGMESRGFARTRGLPTKGTLPLMLSSSMAATIGVFLLLSTDYWQVACLLLAAGLFGTVLGLRLAGRRLQVTSYRPLPWRGRDALIAASGVLAAVIVLGLGWLNPDLLSPTLAGLLDPAALFPTTDPLSWPSVSLPMLVLIALVLAPIPLSRARASVQTESVRNDTQIRSLRPRSERELVLQ</sequence>
<gene>
    <name evidence="6" type="ORF">ATK74_2102</name>
</gene>
<reference evidence="6 7" key="1">
    <citation type="submission" date="2017-10" db="EMBL/GenBank/DDBJ databases">
        <title>Sequencing the genomes of 1000 actinobacteria strains.</title>
        <authorList>
            <person name="Klenk H.-P."/>
        </authorList>
    </citation>
    <scope>NUCLEOTIDE SEQUENCE [LARGE SCALE GENOMIC DNA]</scope>
    <source>
        <strain evidence="6 7">DSM 15597</strain>
    </source>
</reference>
<dbReference type="InterPro" id="IPR003339">
    <property type="entry name" value="ABC/ECF_trnsptr_transmembrane"/>
</dbReference>
<dbReference type="AlphaFoldDB" id="A0A2A9CVD9"/>
<dbReference type="Proteomes" id="UP000226079">
    <property type="component" value="Unassembled WGS sequence"/>
</dbReference>
<keyword evidence="7" id="KW-1185">Reference proteome</keyword>
<comment type="subcellular location">
    <subcellularLocation>
        <location evidence="1">Membrane</location>
        <topology evidence="1">Multi-pass membrane protein</topology>
    </subcellularLocation>
</comment>
<dbReference type="PANTHER" id="PTHR33514:SF15">
    <property type="entry name" value="COBALT TRANSPORT PROTEIN"/>
    <property type="match status" value="1"/>
</dbReference>
<evidence type="ECO:0000256" key="5">
    <source>
        <dbReference type="SAM" id="Phobius"/>
    </source>
</evidence>
<dbReference type="PANTHER" id="PTHR33514">
    <property type="entry name" value="PROTEIN ABCI12, CHLOROPLASTIC"/>
    <property type="match status" value="1"/>
</dbReference>
<accession>A0A2A9CVD9</accession>
<organism evidence="6 7">
    <name type="scientific">Propionicimonas paludicola</name>
    <dbReference type="NCBI Taxonomy" id="185243"/>
    <lineage>
        <taxon>Bacteria</taxon>
        <taxon>Bacillati</taxon>
        <taxon>Actinomycetota</taxon>
        <taxon>Actinomycetes</taxon>
        <taxon>Propionibacteriales</taxon>
        <taxon>Nocardioidaceae</taxon>
        <taxon>Propionicimonas</taxon>
    </lineage>
</organism>